<accession>A0A1H1R450</accession>
<dbReference type="Proteomes" id="UP000198983">
    <property type="component" value="Chromosome I"/>
</dbReference>
<reference evidence="1 2" key="1">
    <citation type="submission" date="2016-10" db="EMBL/GenBank/DDBJ databases">
        <authorList>
            <person name="de Groot N.N."/>
        </authorList>
    </citation>
    <scope>NUCLEOTIDE SEQUENCE [LARGE SCALE GENOMIC DNA]</scope>
    <source>
        <strain evidence="1 2">DSM 22024</strain>
    </source>
</reference>
<protein>
    <submittedName>
        <fullName evidence="1">Uncharacterized protein</fullName>
    </submittedName>
</protein>
<organism evidence="1 2">
    <name type="scientific">Actinopolymorpha singaporensis</name>
    <dbReference type="NCBI Taxonomy" id="117157"/>
    <lineage>
        <taxon>Bacteria</taxon>
        <taxon>Bacillati</taxon>
        <taxon>Actinomycetota</taxon>
        <taxon>Actinomycetes</taxon>
        <taxon>Propionibacteriales</taxon>
        <taxon>Actinopolymorphaceae</taxon>
        <taxon>Actinopolymorpha</taxon>
    </lineage>
</organism>
<sequence length="77" mass="8739">MLQRRMSEPDGEPYVLDLSPLGWMPEVKRHEMDPGRIIAGARGAYEVAYCAIERRHPGLILDDRIRAVPRLTIVARG</sequence>
<dbReference type="EMBL" id="LT629732">
    <property type="protein sequence ID" value="SDS30493.1"/>
    <property type="molecule type" value="Genomic_DNA"/>
</dbReference>
<evidence type="ECO:0000313" key="1">
    <source>
        <dbReference type="EMBL" id="SDS30493.1"/>
    </source>
</evidence>
<keyword evidence="2" id="KW-1185">Reference proteome</keyword>
<gene>
    <name evidence="1" type="ORF">SAMN04489717_2267</name>
</gene>
<proteinExistence type="predicted"/>
<evidence type="ECO:0000313" key="2">
    <source>
        <dbReference type="Proteomes" id="UP000198983"/>
    </source>
</evidence>
<dbReference type="AlphaFoldDB" id="A0A1H1R450"/>
<dbReference type="RefSeq" id="WP_197681781.1">
    <property type="nucleotide sequence ID" value="NZ_LT629732.1"/>
</dbReference>
<name>A0A1H1R450_9ACTN</name>
<dbReference type="STRING" id="117157.SAMN04489717_2267"/>